<dbReference type="Gene3D" id="2.60.40.60">
    <property type="entry name" value="Cadherins"/>
    <property type="match status" value="4"/>
</dbReference>
<evidence type="ECO:0000313" key="14">
    <source>
        <dbReference type="EMBL" id="KAF4085502.1"/>
    </source>
</evidence>
<organism evidence="14 15">
    <name type="scientific">Ameiurus melas</name>
    <name type="common">Black bullhead</name>
    <name type="synonym">Silurus melas</name>
    <dbReference type="NCBI Taxonomy" id="219545"/>
    <lineage>
        <taxon>Eukaryota</taxon>
        <taxon>Metazoa</taxon>
        <taxon>Chordata</taxon>
        <taxon>Craniata</taxon>
        <taxon>Vertebrata</taxon>
        <taxon>Euteleostomi</taxon>
        <taxon>Actinopterygii</taxon>
        <taxon>Neopterygii</taxon>
        <taxon>Teleostei</taxon>
        <taxon>Ostariophysi</taxon>
        <taxon>Siluriformes</taxon>
        <taxon>Ictaluridae</taxon>
        <taxon>Ameiurus</taxon>
    </lineage>
</organism>
<proteinExistence type="predicted"/>
<feature type="region of interest" description="Disordered" evidence="10">
    <location>
        <begin position="860"/>
        <end position="881"/>
    </location>
</feature>
<feature type="domain" description="Cadherin" evidence="13">
    <location>
        <begin position="358"/>
        <end position="451"/>
    </location>
</feature>
<keyword evidence="5" id="KW-0130">Cell adhesion</keyword>
<keyword evidence="12" id="KW-0732">Signal</keyword>
<feature type="domain" description="Cadherin" evidence="13">
    <location>
        <begin position="140"/>
        <end position="243"/>
    </location>
</feature>
<dbReference type="GO" id="GO:0007156">
    <property type="term" value="P:homophilic cell adhesion via plasma membrane adhesion molecules"/>
    <property type="evidence" value="ECO:0007669"/>
    <property type="project" value="InterPro"/>
</dbReference>
<dbReference type="PRINTS" id="PR00205">
    <property type="entry name" value="CADHERIN"/>
</dbReference>
<evidence type="ECO:0000256" key="10">
    <source>
        <dbReference type="SAM" id="MobiDB-lite"/>
    </source>
</evidence>
<evidence type="ECO:0000313" key="15">
    <source>
        <dbReference type="Proteomes" id="UP000593565"/>
    </source>
</evidence>
<dbReference type="AlphaFoldDB" id="A0A7J6ARH3"/>
<comment type="subcellular location">
    <subcellularLocation>
        <location evidence="1">Membrane</location>
        <topology evidence="1">Single-pass membrane protein</topology>
    </subcellularLocation>
</comment>
<evidence type="ECO:0000259" key="13">
    <source>
        <dbReference type="PROSITE" id="PS50268"/>
    </source>
</evidence>
<dbReference type="EMBL" id="JAAGNN010000008">
    <property type="protein sequence ID" value="KAF4085502.1"/>
    <property type="molecule type" value="Genomic_DNA"/>
</dbReference>
<name>A0A7J6ARH3_AMEME</name>
<evidence type="ECO:0000256" key="6">
    <source>
        <dbReference type="ARBA" id="ARBA00022989"/>
    </source>
</evidence>
<keyword evidence="2 11" id="KW-0812">Transmembrane</keyword>
<dbReference type="PROSITE" id="PS50268">
    <property type="entry name" value="CADHERIN_2"/>
    <property type="match status" value="4"/>
</dbReference>
<dbReference type="GO" id="GO:0005886">
    <property type="term" value="C:plasma membrane"/>
    <property type="evidence" value="ECO:0007669"/>
    <property type="project" value="InterPro"/>
</dbReference>
<dbReference type="PANTHER" id="PTHR24028:SF40">
    <property type="entry name" value="PROTOCADHERIN-19"/>
    <property type="match status" value="1"/>
</dbReference>
<dbReference type="InterPro" id="IPR013164">
    <property type="entry name" value="Cadherin_N"/>
</dbReference>
<keyword evidence="15" id="KW-1185">Reference proteome</keyword>
<feature type="compositionally biased region" description="Basic and acidic residues" evidence="10">
    <location>
        <begin position="654"/>
        <end position="670"/>
    </location>
</feature>
<dbReference type="PROSITE" id="PS00232">
    <property type="entry name" value="CADHERIN_1"/>
    <property type="match status" value="2"/>
</dbReference>
<dbReference type="CDD" id="cd11304">
    <property type="entry name" value="Cadherin_repeat"/>
    <property type="match status" value="4"/>
</dbReference>
<keyword evidence="4 9" id="KW-0106">Calcium</keyword>
<evidence type="ECO:0000256" key="4">
    <source>
        <dbReference type="ARBA" id="ARBA00022837"/>
    </source>
</evidence>
<evidence type="ECO:0000256" key="9">
    <source>
        <dbReference type="PROSITE-ProRule" id="PRU00043"/>
    </source>
</evidence>
<keyword evidence="7 11" id="KW-0472">Membrane</keyword>
<feature type="chain" id="PRO_5029801227" description="Cadherin domain-containing protein" evidence="12">
    <location>
        <begin position="20"/>
        <end position="881"/>
    </location>
</feature>
<evidence type="ECO:0000256" key="3">
    <source>
        <dbReference type="ARBA" id="ARBA00022737"/>
    </source>
</evidence>
<dbReference type="SUPFAM" id="SSF49313">
    <property type="entry name" value="Cadherin-like"/>
    <property type="match status" value="4"/>
</dbReference>
<evidence type="ECO:0000256" key="2">
    <source>
        <dbReference type="ARBA" id="ARBA00022692"/>
    </source>
</evidence>
<feature type="domain" description="Cadherin" evidence="13">
    <location>
        <begin position="244"/>
        <end position="352"/>
    </location>
</feature>
<evidence type="ECO:0000256" key="8">
    <source>
        <dbReference type="ARBA" id="ARBA00023180"/>
    </source>
</evidence>
<dbReference type="InterPro" id="IPR002126">
    <property type="entry name" value="Cadherin-like_dom"/>
</dbReference>
<feature type="domain" description="Cadherin" evidence="13">
    <location>
        <begin position="26"/>
        <end position="125"/>
    </location>
</feature>
<dbReference type="Pfam" id="PF00028">
    <property type="entry name" value="Cadherin"/>
    <property type="match status" value="3"/>
</dbReference>
<dbReference type="InterPro" id="IPR015919">
    <property type="entry name" value="Cadherin-like_sf"/>
</dbReference>
<dbReference type="Pfam" id="PF08266">
    <property type="entry name" value="Cadherin_2"/>
    <property type="match status" value="1"/>
</dbReference>
<sequence>MDFAQVLLCFMACWSGAGAVFNLKYTVEEELRAGTKIANVTADAKVAGFALGNRQPFLRVISNSEPRWVNLSPAGLLLTKQKIDRDAVCRQMPKCTISLEVMSNSMEICVIKIEILDVNDNAPRFPTSHIDIEISENAAPGTREMVDVSENAPLGYVIALVRVSDNDSGANGKVQCRLQGNVPFRLNEFESFSTLLVDGRLDREQRDMYNLTILAEDSGYPPLRSSKSFVVKVTDENDNPPYFTKPHYQAMVLENNVPGAFLLAVSARDPDLGMNGTVSYEIIKSEVRGMSVESYVTVNSNGEIYGVRAFNHEDTRTFEFKVSAKDGGDPSLTSNATVRIVVLDVNDNTPVMTTPPLVNGTAEISIPKNAGVGYLVTQIKADDYDEGENGRLTYSISEGDMAYFEIDQINGEVRTTKMFGENAKPSYQITVVAHDHGQTSLSASAYIIIYLSPDLNTQEQIGSVNLSLIFIIALGSIAAILFVTMIFVAVKCKRDNKEIRTYNCSFLYLRRVAEYSYGNQKKSSKKKKLSKNDIRLVPRDMEETDKMNVVSCSSLTSSLNYFDYHQQTLPLGGRRSESTFLNVESQNSRNAAPNHGYHHTFTGQGPQQPDLIINGMPLPETENYSIDSSYVNSRAHLIKSTSTFKDMEGNSLKDSGHEESDQTDSEHDVQRGHYADTAVNDVLNMTVPPNNCHLSDPDPSEGFHCQDECRILGHSDRCWMPRVPVPAHVKSPEHSRDVIALSIEATGMDVPHYEDCGTTKRTFATFGKDGPDEEPKGKRTNEMTTGICSPKANSGIREAGNGREAISPITSPAHIKSPQSKPPTSYNTLKCCDVERIANHSLLRQPEGKDSEPALREINTLLQDGREKESPSSKRLKDIVL</sequence>
<evidence type="ECO:0000256" key="5">
    <source>
        <dbReference type="ARBA" id="ARBA00022889"/>
    </source>
</evidence>
<feature type="region of interest" description="Disordered" evidence="10">
    <location>
        <begin position="646"/>
        <end position="670"/>
    </location>
</feature>
<keyword evidence="3" id="KW-0677">Repeat</keyword>
<dbReference type="PANTHER" id="PTHR24028">
    <property type="entry name" value="CADHERIN-87A"/>
    <property type="match status" value="1"/>
</dbReference>
<dbReference type="InterPro" id="IPR050174">
    <property type="entry name" value="Protocadherin/Cadherin-CA"/>
</dbReference>
<reference evidence="14 15" key="1">
    <citation type="submission" date="2020-02" db="EMBL/GenBank/DDBJ databases">
        <title>A chromosome-scale genome assembly of the black bullhead catfish (Ameiurus melas).</title>
        <authorList>
            <person name="Wen M."/>
            <person name="Zham M."/>
            <person name="Cabau C."/>
            <person name="Klopp C."/>
            <person name="Donnadieu C."/>
            <person name="Roques C."/>
            <person name="Bouchez O."/>
            <person name="Lampietro C."/>
            <person name="Jouanno E."/>
            <person name="Herpin A."/>
            <person name="Louis A."/>
            <person name="Berthelot C."/>
            <person name="Parey E."/>
            <person name="Roest-Crollius H."/>
            <person name="Braasch I."/>
            <person name="Postlethwait J."/>
            <person name="Robinson-Rechavi M."/>
            <person name="Echchiki A."/>
            <person name="Begum T."/>
            <person name="Montfort J."/>
            <person name="Schartl M."/>
            <person name="Bobe J."/>
            <person name="Guiguen Y."/>
        </authorList>
    </citation>
    <scope>NUCLEOTIDE SEQUENCE [LARGE SCALE GENOMIC DNA]</scope>
    <source>
        <strain evidence="14">M_S1</strain>
        <tissue evidence="14">Blood</tissue>
    </source>
</reference>
<dbReference type="Proteomes" id="UP000593565">
    <property type="component" value="Unassembled WGS sequence"/>
</dbReference>
<dbReference type="FunFam" id="2.60.40.60:FF:000360">
    <property type="entry name" value="Protocadherin 19"/>
    <property type="match status" value="1"/>
</dbReference>
<dbReference type="SMART" id="SM00112">
    <property type="entry name" value="CA"/>
    <property type="match status" value="4"/>
</dbReference>
<feature type="region of interest" description="Disordered" evidence="10">
    <location>
        <begin position="764"/>
        <end position="799"/>
    </location>
</feature>
<dbReference type="FunFam" id="2.60.40.60:FF:000001">
    <property type="entry name" value="Protocadherin alpha 2"/>
    <property type="match status" value="1"/>
</dbReference>
<dbReference type="FunFam" id="2.60.40.60:FF:000099">
    <property type="entry name" value="protocadherin-19 isoform X2"/>
    <property type="match status" value="1"/>
</dbReference>
<keyword evidence="6 11" id="KW-1133">Transmembrane helix</keyword>
<comment type="caution">
    <text evidence="14">The sequence shown here is derived from an EMBL/GenBank/DDBJ whole genome shotgun (WGS) entry which is preliminary data.</text>
</comment>
<evidence type="ECO:0000256" key="1">
    <source>
        <dbReference type="ARBA" id="ARBA00004167"/>
    </source>
</evidence>
<feature type="compositionally biased region" description="Basic and acidic residues" evidence="10">
    <location>
        <begin position="864"/>
        <end position="881"/>
    </location>
</feature>
<feature type="transmembrane region" description="Helical" evidence="11">
    <location>
        <begin position="466"/>
        <end position="490"/>
    </location>
</feature>
<dbReference type="InterPro" id="IPR020894">
    <property type="entry name" value="Cadherin_CS"/>
</dbReference>
<dbReference type="GO" id="GO:0009653">
    <property type="term" value="P:anatomical structure morphogenesis"/>
    <property type="evidence" value="ECO:0007669"/>
    <property type="project" value="UniProtKB-ARBA"/>
</dbReference>
<dbReference type="GO" id="GO:0005509">
    <property type="term" value="F:calcium ion binding"/>
    <property type="evidence" value="ECO:0007669"/>
    <property type="project" value="UniProtKB-UniRule"/>
</dbReference>
<gene>
    <name evidence="14" type="ORF">AMELA_G00095870</name>
</gene>
<feature type="compositionally biased region" description="Basic and acidic residues" evidence="10">
    <location>
        <begin position="769"/>
        <end position="781"/>
    </location>
</feature>
<evidence type="ECO:0000256" key="7">
    <source>
        <dbReference type="ARBA" id="ARBA00023136"/>
    </source>
</evidence>
<protein>
    <recommendedName>
        <fullName evidence="13">Cadherin domain-containing protein</fullName>
    </recommendedName>
</protein>
<evidence type="ECO:0000256" key="11">
    <source>
        <dbReference type="SAM" id="Phobius"/>
    </source>
</evidence>
<dbReference type="FunFam" id="2.60.40.60:FF:000088">
    <property type="entry name" value="protocadherin-19 isoform X2"/>
    <property type="match status" value="1"/>
</dbReference>
<evidence type="ECO:0000256" key="12">
    <source>
        <dbReference type="SAM" id="SignalP"/>
    </source>
</evidence>
<feature type="signal peptide" evidence="12">
    <location>
        <begin position="1"/>
        <end position="19"/>
    </location>
</feature>
<keyword evidence="8" id="KW-0325">Glycoprotein</keyword>
<accession>A0A7J6ARH3</accession>